<proteinExistence type="predicted"/>
<reference evidence="1 2" key="1">
    <citation type="submission" date="2018-01" db="EMBL/GenBank/DDBJ databases">
        <title>Draft genome sequence of Paucibacter aquatile CR182 isolated from freshwater of the Nakdong River.</title>
        <authorList>
            <person name="Choi A."/>
            <person name="Chung E.J."/>
        </authorList>
    </citation>
    <scope>NUCLEOTIDE SEQUENCE [LARGE SCALE GENOMIC DNA]</scope>
    <source>
        <strain evidence="1 2">CR182</strain>
    </source>
</reference>
<evidence type="ECO:0000313" key="1">
    <source>
        <dbReference type="EMBL" id="PND38848.1"/>
    </source>
</evidence>
<evidence type="ECO:0000313" key="2">
    <source>
        <dbReference type="Proteomes" id="UP000235916"/>
    </source>
</evidence>
<name>A0A2N8KZG1_9BURK</name>
<dbReference type="AlphaFoldDB" id="A0A2N8KZG1"/>
<gene>
    <name evidence="1" type="ORF">C1O66_15815</name>
</gene>
<comment type="caution">
    <text evidence="1">The sequence shown here is derived from an EMBL/GenBank/DDBJ whole genome shotgun (WGS) entry which is preliminary data.</text>
</comment>
<dbReference type="EMBL" id="POSP01000003">
    <property type="protein sequence ID" value="PND38848.1"/>
    <property type="molecule type" value="Genomic_DNA"/>
</dbReference>
<accession>A0A2N8KZG1</accession>
<sequence length="148" mass="16899">MENDLQAREDSFQKIASLALGGYQLIEALLKTYLRNYFEIVKHRVGADLHFGFSGHDYDNAALGTLLKVFAKTCPDTSLVEDLQAEVQHRNQVAHQAFLVLYRRQPCSSEELIALAEELSIRAERITSLLRRLDKRHRSLVAPYAQDQ</sequence>
<dbReference type="Proteomes" id="UP000235916">
    <property type="component" value="Unassembled WGS sequence"/>
</dbReference>
<keyword evidence="2" id="KW-1185">Reference proteome</keyword>
<organism evidence="1 2">
    <name type="scientific">Kinneretia aquatilis</name>
    <dbReference type="NCBI Taxonomy" id="2070761"/>
    <lineage>
        <taxon>Bacteria</taxon>
        <taxon>Pseudomonadati</taxon>
        <taxon>Pseudomonadota</taxon>
        <taxon>Betaproteobacteria</taxon>
        <taxon>Burkholderiales</taxon>
        <taxon>Sphaerotilaceae</taxon>
        <taxon>Roseateles</taxon>
    </lineage>
</organism>
<protein>
    <submittedName>
        <fullName evidence="1">Uncharacterized protein</fullName>
    </submittedName>
</protein>